<keyword evidence="4 5" id="KW-0408">Iron</keyword>
<dbReference type="AlphaFoldDB" id="A0A8K0ESB0"/>
<evidence type="ECO:0000259" key="6">
    <source>
        <dbReference type="PROSITE" id="PS51007"/>
    </source>
</evidence>
<sequence>MGNEGSKQNVLQAMPEQKGLFSKAAAAAVGMVTVKAAPIGAKACTYTSPDDTSIDKGYKVYLGNCAACHAGGNN</sequence>
<organism evidence="7 8">
    <name type="scientific">Branchiostoma lanceolatum</name>
    <name type="common">Common lancelet</name>
    <name type="synonym">Amphioxus lanceolatum</name>
    <dbReference type="NCBI Taxonomy" id="7740"/>
    <lineage>
        <taxon>Eukaryota</taxon>
        <taxon>Metazoa</taxon>
        <taxon>Chordata</taxon>
        <taxon>Cephalochordata</taxon>
        <taxon>Leptocardii</taxon>
        <taxon>Amphioxiformes</taxon>
        <taxon>Branchiostomatidae</taxon>
        <taxon>Branchiostoma</taxon>
    </lineage>
</organism>
<dbReference type="InterPro" id="IPR009056">
    <property type="entry name" value="Cyt_c-like_dom"/>
</dbReference>
<keyword evidence="8" id="KW-1185">Reference proteome</keyword>
<dbReference type="GO" id="GO:0009055">
    <property type="term" value="F:electron transfer activity"/>
    <property type="evidence" value="ECO:0007669"/>
    <property type="project" value="InterPro"/>
</dbReference>
<dbReference type="Proteomes" id="UP000838412">
    <property type="component" value="Chromosome 6"/>
</dbReference>
<comment type="similarity">
    <text evidence="1">Belongs to the cytochrome c family.</text>
</comment>
<keyword evidence="3 5" id="KW-0479">Metal-binding</keyword>
<keyword evidence="2 5" id="KW-0349">Heme</keyword>
<evidence type="ECO:0000313" key="7">
    <source>
        <dbReference type="EMBL" id="CAH1266882.1"/>
    </source>
</evidence>
<evidence type="ECO:0000256" key="5">
    <source>
        <dbReference type="PROSITE-ProRule" id="PRU00433"/>
    </source>
</evidence>
<evidence type="ECO:0000256" key="1">
    <source>
        <dbReference type="ARBA" id="ARBA00006488"/>
    </source>
</evidence>
<dbReference type="PROSITE" id="PS51007">
    <property type="entry name" value="CYTC"/>
    <property type="match status" value="1"/>
</dbReference>
<evidence type="ECO:0000256" key="3">
    <source>
        <dbReference type="ARBA" id="ARBA00022723"/>
    </source>
</evidence>
<accession>A0A8K0ESB0</accession>
<feature type="domain" description="Cytochrome c" evidence="6">
    <location>
        <begin position="52"/>
        <end position="74"/>
    </location>
</feature>
<dbReference type="GO" id="GO:0020037">
    <property type="term" value="F:heme binding"/>
    <property type="evidence" value="ECO:0007669"/>
    <property type="project" value="InterPro"/>
</dbReference>
<name>A0A8K0ESB0_BRALA</name>
<dbReference type="InterPro" id="IPR036909">
    <property type="entry name" value="Cyt_c-like_dom_sf"/>
</dbReference>
<gene>
    <name evidence="7" type="primary">Hypp3613</name>
    <name evidence="7" type="ORF">BLAG_LOCUS20398</name>
</gene>
<dbReference type="GO" id="GO:0046872">
    <property type="term" value="F:metal ion binding"/>
    <property type="evidence" value="ECO:0007669"/>
    <property type="project" value="UniProtKB-KW"/>
</dbReference>
<evidence type="ECO:0000256" key="4">
    <source>
        <dbReference type="ARBA" id="ARBA00023004"/>
    </source>
</evidence>
<dbReference type="SUPFAM" id="SSF46626">
    <property type="entry name" value="Cytochrome c"/>
    <property type="match status" value="1"/>
</dbReference>
<evidence type="ECO:0000313" key="8">
    <source>
        <dbReference type="Proteomes" id="UP000838412"/>
    </source>
</evidence>
<protein>
    <submittedName>
        <fullName evidence="7">Hypp3613 protein</fullName>
    </submittedName>
</protein>
<proteinExistence type="inferred from homology"/>
<evidence type="ECO:0000256" key="2">
    <source>
        <dbReference type="ARBA" id="ARBA00022617"/>
    </source>
</evidence>
<reference evidence="7" key="1">
    <citation type="submission" date="2022-01" db="EMBL/GenBank/DDBJ databases">
        <authorList>
            <person name="Braso-Vives M."/>
        </authorList>
    </citation>
    <scope>NUCLEOTIDE SEQUENCE</scope>
</reference>
<dbReference type="EMBL" id="OV696691">
    <property type="protein sequence ID" value="CAH1266882.1"/>
    <property type="molecule type" value="Genomic_DNA"/>
</dbReference>